<dbReference type="PANTHER" id="PTHR42933">
    <property type="entry name" value="SLR6095 PROTEIN"/>
    <property type="match status" value="1"/>
</dbReference>
<gene>
    <name evidence="10" type="ORF">HMPREF0216_00956</name>
</gene>
<dbReference type="InterPro" id="IPR029063">
    <property type="entry name" value="SAM-dependent_MTases_sf"/>
</dbReference>
<feature type="coiled-coil region" evidence="8">
    <location>
        <begin position="575"/>
        <end position="609"/>
    </location>
</feature>
<dbReference type="PANTHER" id="PTHR42933:SF3">
    <property type="entry name" value="TYPE I RESTRICTION ENZYME MJAVIII METHYLASE SUBUNIT"/>
    <property type="match status" value="1"/>
</dbReference>
<evidence type="ECO:0000256" key="5">
    <source>
        <dbReference type="ARBA" id="ARBA00022747"/>
    </source>
</evidence>
<comment type="catalytic activity">
    <reaction evidence="7">
        <text>a 2'-deoxyadenosine in DNA + S-adenosyl-L-methionine = an N(6)-methyl-2'-deoxyadenosine in DNA + S-adenosyl-L-homocysteine + H(+)</text>
        <dbReference type="Rhea" id="RHEA:15197"/>
        <dbReference type="Rhea" id="RHEA-COMP:12418"/>
        <dbReference type="Rhea" id="RHEA-COMP:12419"/>
        <dbReference type="ChEBI" id="CHEBI:15378"/>
        <dbReference type="ChEBI" id="CHEBI:57856"/>
        <dbReference type="ChEBI" id="CHEBI:59789"/>
        <dbReference type="ChEBI" id="CHEBI:90615"/>
        <dbReference type="ChEBI" id="CHEBI:90616"/>
        <dbReference type="EC" id="2.1.1.72"/>
    </reaction>
</comment>
<dbReference type="SUPFAM" id="SSF116734">
    <property type="entry name" value="DNA methylase specificity domain"/>
    <property type="match status" value="1"/>
</dbReference>
<feature type="domain" description="DNA methylase adenine-specific" evidence="9">
    <location>
        <begin position="111"/>
        <end position="399"/>
    </location>
</feature>
<keyword evidence="2 10" id="KW-0489">Methyltransferase</keyword>
<dbReference type="GO" id="GO:0009007">
    <property type="term" value="F:site-specific DNA-methyltransferase (adenine-specific) activity"/>
    <property type="evidence" value="ECO:0007669"/>
    <property type="project" value="UniProtKB-EC"/>
</dbReference>
<dbReference type="InterPro" id="IPR044946">
    <property type="entry name" value="Restrct_endonuc_typeI_TRD_sf"/>
</dbReference>
<name>L1QJC3_9CLOT</name>
<dbReference type="OrthoDB" id="9814572at2"/>
<dbReference type="AlphaFoldDB" id="L1QJC3"/>
<reference evidence="10 11" key="1">
    <citation type="submission" date="2012-05" db="EMBL/GenBank/DDBJ databases">
        <authorList>
            <person name="Weinstock G."/>
            <person name="Sodergren E."/>
            <person name="Lobos E.A."/>
            <person name="Fulton L."/>
            <person name="Fulton R."/>
            <person name="Courtney L."/>
            <person name="Fronick C."/>
            <person name="O'Laughlin M."/>
            <person name="Godfrey J."/>
            <person name="Wilson R.M."/>
            <person name="Miner T."/>
            <person name="Farmer C."/>
            <person name="Delehaunty K."/>
            <person name="Cordes M."/>
            <person name="Minx P."/>
            <person name="Tomlinson C."/>
            <person name="Chen J."/>
            <person name="Wollam A."/>
            <person name="Pepin K.H."/>
            <person name="Bhonagiri V."/>
            <person name="Zhang X."/>
            <person name="Suruliraj S."/>
            <person name="Warren W."/>
            <person name="Mitreva M."/>
            <person name="Mardis E.R."/>
            <person name="Wilson R.K."/>
        </authorList>
    </citation>
    <scope>NUCLEOTIDE SEQUENCE [LARGE SCALE GENOMIC DNA]</scope>
    <source>
        <strain evidence="10 11">DSM 1785</strain>
    </source>
</reference>
<dbReference type="Pfam" id="PF02384">
    <property type="entry name" value="N6_Mtase"/>
    <property type="match status" value="1"/>
</dbReference>
<evidence type="ECO:0000256" key="4">
    <source>
        <dbReference type="ARBA" id="ARBA00022691"/>
    </source>
</evidence>
<dbReference type="PRINTS" id="PR00507">
    <property type="entry name" value="N12N6MTFRASE"/>
</dbReference>
<evidence type="ECO:0000256" key="2">
    <source>
        <dbReference type="ARBA" id="ARBA00022603"/>
    </source>
</evidence>
<dbReference type="GO" id="GO:0003677">
    <property type="term" value="F:DNA binding"/>
    <property type="evidence" value="ECO:0007669"/>
    <property type="project" value="UniProtKB-KW"/>
</dbReference>
<proteinExistence type="predicted"/>
<dbReference type="InterPro" id="IPR003356">
    <property type="entry name" value="DNA_methylase_A-5"/>
</dbReference>
<keyword evidence="4" id="KW-0949">S-adenosyl-L-methionine</keyword>
<comment type="caution">
    <text evidence="10">The sequence shown here is derived from an EMBL/GenBank/DDBJ whole genome shotgun (WGS) entry which is preliminary data.</text>
</comment>
<dbReference type="GO" id="GO:0009307">
    <property type="term" value="P:DNA restriction-modification system"/>
    <property type="evidence" value="ECO:0007669"/>
    <property type="project" value="UniProtKB-KW"/>
</dbReference>
<dbReference type="GO" id="GO:0008170">
    <property type="term" value="F:N-methyltransferase activity"/>
    <property type="evidence" value="ECO:0007669"/>
    <property type="project" value="InterPro"/>
</dbReference>
<dbReference type="InterPro" id="IPR002052">
    <property type="entry name" value="DNA_methylase_N6_adenine_CS"/>
</dbReference>
<dbReference type="Gene3D" id="3.40.50.150">
    <property type="entry name" value="Vaccinia Virus protein VP39"/>
    <property type="match status" value="1"/>
</dbReference>
<evidence type="ECO:0000256" key="7">
    <source>
        <dbReference type="ARBA" id="ARBA00047942"/>
    </source>
</evidence>
<dbReference type="PATRIC" id="fig|545697.3.peg.942"/>
<dbReference type="GO" id="GO:0032259">
    <property type="term" value="P:methylation"/>
    <property type="evidence" value="ECO:0007669"/>
    <property type="project" value="UniProtKB-KW"/>
</dbReference>
<evidence type="ECO:0000256" key="1">
    <source>
        <dbReference type="ARBA" id="ARBA00011900"/>
    </source>
</evidence>
<dbReference type="HOGENOM" id="CLU_438508_0_0_9"/>
<dbReference type="PROSITE" id="PS00092">
    <property type="entry name" value="N6_MTASE"/>
    <property type="match status" value="1"/>
</dbReference>
<dbReference type="EC" id="2.1.1.72" evidence="1"/>
<dbReference type="STRING" id="545697.HMPREF0216_00956"/>
<keyword evidence="6" id="KW-0238">DNA-binding</keyword>
<dbReference type="eggNOG" id="COG0732">
    <property type="taxonomic scope" value="Bacteria"/>
</dbReference>
<dbReference type="eggNOG" id="COG0286">
    <property type="taxonomic scope" value="Bacteria"/>
</dbReference>
<keyword evidence="5" id="KW-0680">Restriction system</keyword>
<evidence type="ECO:0000256" key="6">
    <source>
        <dbReference type="ARBA" id="ARBA00023125"/>
    </source>
</evidence>
<evidence type="ECO:0000256" key="3">
    <source>
        <dbReference type="ARBA" id="ARBA00022679"/>
    </source>
</evidence>
<sequence>MKNVKRVIDEVLEVQRGAISVEELDSSTAILLLVGYCSNNDISDNVNLDVILNSVDIKAAIKEALDNIGEEVQEIRSAVSYLNNLKLSSEEIAKILVILKSSFFNAEQYRDAFEYMLGSTTELSGKMGVAGSTPNFINKLAVEIVEPKDGEFYDGNFGIGGDAFEAYKFAASYGNELKIYGQELELKTYSIACIRMFINGIKSADIRVGDVLINPVFKEGENTIKKFDTVIMNPPFSMMWKDRENEILNDKYGRFIYGTPGVSSADWLFICSALKSLKENGKAVIITTLGALFRAGAEESLRKKIIGFDYIESVIELASGLFTNTAIPCAMIVFNMNKSEEMKNKIQFINADDIYENVRRGKNILNAENINTILDIYRNKKVVDGISSIVELNNIENSNILPSRNVVRTEFESSEFGKVKIHLDKLNTSKTLGDIGSFFRGINVTSKNVQDANGEYKIINLADIKNGKLDVESMPRYSIENNARVETYKVEAGDIIISNKGATKICIIPEHDGDILISQNFIGIRLKQGNNPQYIKEFLESPIGEYLIEGRKTGTAVAMINAKDLKEIPLIDMSSEEQNRIMNEYIEEEKSLKREMEALQAKIDNLKFDLYDKMNIKDIFEII</sequence>
<keyword evidence="3" id="KW-0808">Transferase</keyword>
<dbReference type="Proteomes" id="UP000010420">
    <property type="component" value="Unassembled WGS sequence"/>
</dbReference>
<dbReference type="InterPro" id="IPR051537">
    <property type="entry name" value="DNA_Adenine_Mtase"/>
</dbReference>
<dbReference type="RefSeq" id="WP_005211594.1">
    <property type="nucleotide sequence ID" value="NZ_KB291618.1"/>
</dbReference>
<dbReference type="SUPFAM" id="SSF53335">
    <property type="entry name" value="S-adenosyl-L-methionine-dependent methyltransferases"/>
    <property type="match status" value="1"/>
</dbReference>
<dbReference type="EMBL" id="AMEZ01000026">
    <property type="protein sequence ID" value="EKY28114.1"/>
    <property type="molecule type" value="Genomic_DNA"/>
</dbReference>
<accession>L1QJC3</accession>
<keyword evidence="11" id="KW-1185">Reference proteome</keyword>
<protein>
    <recommendedName>
        <fullName evidence="1">site-specific DNA-methyltransferase (adenine-specific)</fullName>
        <ecNumber evidence="1">2.1.1.72</ecNumber>
    </recommendedName>
</protein>
<keyword evidence="8" id="KW-0175">Coiled coil</keyword>
<evidence type="ECO:0000313" key="11">
    <source>
        <dbReference type="Proteomes" id="UP000010420"/>
    </source>
</evidence>
<dbReference type="Gene3D" id="3.90.220.20">
    <property type="entry name" value="DNA methylase specificity domains"/>
    <property type="match status" value="1"/>
</dbReference>
<evidence type="ECO:0000256" key="8">
    <source>
        <dbReference type="SAM" id="Coils"/>
    </source>
</evidence>
<organism evidence="10 11">
    <name type="scientific">Clostridium celatum DSM 1785</name>
    <dbReference type="NCBI Taxonomy" id="545697"/>
    <lineage>
        <taxon>Bacteria</taxon>
        <taxon>Bacillati</taxon>
        <taxon>Bacillota</taxon>
        <taxon>Clostridia</taxon>
        <taxon>Eubacteriales</taxon>
        <taxon>Clostridiaceae</taxon>
        <taxon>Clostridium</taxon>
    </lineage>
</organism>
<evidence type="ECO:0000313" key="10">
    <source>
        <dbReference type="EMBL" id="EKY28114.1"/>
    </source>
</evidence>
<evidence type="ECO:0000259" key="9">
    <source>
        <dbReference type="Pfam" id="PF02384"/>
    </source>
</evidence>